<name>A0AAU8GLU2_9VIRU</name>
<evidence type="ECO:0000256" key="1">
    <source>
        <dbReference type="SAM" id="MobiDB-lite"/>
    </source>
</evidence>
<proteinExistence type="predicted"/>
<evidence type="ECO:0000313" key="2">
    <source>
        <dbReference type="EMBL" id="XCH42653.1"/>
    </source>
</evidence>
<accession>A0AAU8GLU2</accession>
<dbReference type="EMBL" id="PP750957">
    <property type="protein sequence ID" value="XCH42653.1"/>
    <property type="molecule type" value="Genomic_DNA"/>
</dbReference>
<sequence>MTEPTDTPSTPEPVAPAAPAPAAPAPKSEDLPDWAREKLSKANTEAANYRVQLRTAETQLQEYAEKLSALEAQAAQAATSASEKQHDFDRLVTAVQALTPDPTPLFTFANTLQGDSEEALKTHAESLKTLFGLKNGPVAAVDRSQGLGTEAPSNDPAVAFTALMKSQLQK</sequence>
<organism evidence="2">
    <name type="scientific">Mycobacterium phage LilBib</name>
    <dbReference type="NCBI Taxonomy" id="3136622"/>
    <lineage>
        <taxon>Viruses</taxon>
    </lineage>
</organism>
<reference evidence="2" key="1">
    <citation type="submission" date="2024-04" db="EMBL/GenBank/DDBJ databases">
        <authorList>
            <person name="Hoffpauir A."/>
            <person name="Koss R."/>
            <person name="Kumar R."/>
            <person name="Plichta A."/>
            <person name="Rodrigues L."/>
            <person name="Hutchison K.W."/>
            <person name="Molloy S.D."/>
            <person name="Viland M.D."/>
            <person name="Lewis C.M."/>
            <person name="Garlena R.A."/>
            <person name="Russell D.A."/>
            <person name="Jacobs-Sera D."/>
            <person name="Hatfull G.F."/>
        </authorList>
    </citation>
    <scope>NUCLEOTIDE SEQUENCE</scope>
</reference>
<feature type="compositionally biased region" description="Pro residues" evidence="1">
    <location>
        <begin position="10"/>
        <end position="24"/>
    </location>
</feature>
<feature type="region of interest" description="Disordered" evidence="1">
    <location>
        <begin position="1"/>
        <end position="45"/>
    </location>
</feature>
<gene>
    <name evidence="2" type="primary">15</name>
    <name evidence="2" type="ORF">SEA_LILBIB_15</name>
</gene>
<protein>
    <submittedName>
        <fullName evidence="2">Scaffolding protein</fullName>
    </submittedName>
</protein>
<feature type="compositionally biased region" description="Basic and acidic residues" evidence="1">
    <location>
        <begin position="27"/>
        <end position="40"/>
    </location>
</feature>